<evidence type="ECO:0000256" key="3">
    <source>
        <dbReference type="ARBA" id="ARBA00035643"/>
    </source>
</evidence>
<dbReference type="RefSeq" id="WP_346095912.1">
    <property type="nucleotide sequence ID" value="NZ_BAAABY010000025.1"/>
</dbReference>
<sequence length="259" mass="28028">MTTYVYGIAHADHPLPEQQVLGVGDPPCPVRIVRSGELAAVVSDCPDGLRPKRRDLLAHQHVLTEVGGAGAVLPLRFGSLSTDDDAVRDALGEHTAHYKTQLADLDGRVEFNVKAAHREEAVLRLVVDDEPEVRRLTEALQSAGGGSYPERVRLGELVANGVRAREVQDAHTIERTLAPLAEQSAPGPEGSGWLVNLSFLLPRAETAPFQEAAHRLAEEQPHLELLVNGPLPPYSFVRPAHSATDEETRERTPEGSGRG</sequence>
<organism evidence="5 6">
    <name type="scientific">Streptomyces olivaceiscleroticus</name>
    <dbReference type="NCBI Taxonomy" id="68245"/>
    <lineage>
        <taxon>Bacteria</taxon>
        <taxon>Bacillati</taxon>
        <taxon>Actinomycetota</taxon>
        <taxon>Actinomycetes</taxon>
        <taxon>Kitasatosporales</taxon>
        <taxon>Streptomycetaceae</taxon>
        <taxon>Streptomyces</taxon>
    </lineage>
</organism>
<dbReference type="Proteomes" id="UP001500909">
    <property type="component" value="Unassembled WGS sequence"/>
</dbReference>
<dbReference type="EMBL" id="BAAABY010000025">
    <property type="protein sequence ID" value="GAA0467551.1"/>
    <property type="molecule type" value="Genomic_DNA"/>
</dbReference>
<evidence type="ECO:0000256" key="2">
    <source>
        <dbReference type="ARBA" id="ARBA00035108"/>
    </source>
</evidence>
<protein>
    <submittedName>
        <fullName evidence="5">GvpL/GvpF family gas vesicle protein</fullName>
    </submittedName>
</protein>
<evidence type="ECO:0000313" key="6">
    <source>
        <dbReference type="Proteomes" id="UP001500909"/>
    </source>
</evidence>
<proteinExistence type="inferred from homology"/>
<feature type="compositionally biased region" description="Basic and acidic residues" evidence="4">
    <location>
        <begin position="243"/>
        <end position="253"/>
    </location>
</feature>
<evidence type="ECO:0000256" key="1">
    <source>
        <dbReference type="ARBA" id="ARBA00022987"/>
    </source>
</evidence>
<evidence type="ECO:0000256" key="4">
    <source>
        <dbReference type="SAM" id="MobiDB-lite"/>
    </source>
</evidence>
<comment type="caution">
    <text evidence="5">The sequence shown here is derived from an EMBL/GenBank/DDBJ whole genome shotgun (WGS) entry which is preliminary data.</text>
</comment>
<keyword evidence="1" id="KW-0304">Gas vesicle</keyword>
<reference evidence="6" key="1">
    <citation type="journal article" date="2019" name="Int. J. Syst. Evol. Microbiol.">
        <title>The Global Catalogue of Microorganisms (GCM) 10K type strain sequencing project: providing services to taxonomists for standard genome sequencing and annotation.</title>
        <authorList>
            <consortium name="The Broad Institute Genomics Platform"/>
            <consortium name="The Broad Institute Genome Sequencing Center for Infectious Disease"/>
            <person name="Wu L."/>
            <person name="Ma J."/>
        </authorList>
    </citation>
    <scope>NUCLEOTIDE SEQUENCE [LARGE SCALE GENOMIC DNA]</scope>
    <source>
        <strain evidence="6">JCM 4805</strain>
    </source>
</reference>
<dbReference type="Pfam" id="PF06386">
    <property type="entry name" value="GvpL_GvpF"/>
    <property type="match status" value="1"/>
</dbReference>
<keyword evidence="6" id="KW-1185">Reference proteome</keyword>
<evidence type="ECO:0000313" key="5">
    <source>
        <dbReference type="EMBL" id="GAA0467551.1"/>
    </source>
</evidence>
<name>A0ABP3K2M6_9ACTN</name>
<comment type="similarity">
    <text evidence="3">Belongs to the gas vesicle GvpF/GvpL family.</text>
</comment>
<comment type="subcellular location">
    <subcellularLocation>
        <location evidence="2">Gas vesicle</location>
    </subcellularLocation>
</comment>
<gene>
    <name evidence="5" type="ORF">GCM10010361_34680</name>
</gene>
<dbReference type="PANTHER" id="PTHR36852:SF1">
    <property type="entry name" value="PROTEIN GVPL 2"/>
    <property type="match status" value="1"/>
</dbReference>
<dbReference type="InterPro" id="IPR009430">
    <property type="entry name" value="GvpL/GvpF"/>
</dbReference>
<accession>A0ABP3K2M6</accession>
<dbReference type="PANTHER" id="PTHR36852">
    <property type="entry name" value="PROTEIN GVPL 2"/>
    <property type="match status" value="1"/>
</dbReference>
<feature type="region of interest" description="Disordered" evidence="4">
    <location>
        <begin position="236"/>
        <end position="259"/>
    </location>
</feature>